<evidence type="ECO:0000313" key="2">
    <source>
        <dbReference type="Proteomes" id="UP001059663"/>
    </source>
</evidence>
<proteinExistence type="predicted"/>
<reference evidence="1" key="1">
    <citation type="submission" date="2021-11" db="EMBL/GenBank/DDBJ databases">
        <title>Study of the species diversity of bacterial strains isolated from a unique natural object - Shulgan-Tash cave (Bashkiria).</title>
        <authorList>
            <person name="Sazanova A.L."/>
            <person name="Chirak E.R."/>
            <person name="Safronova V.I."/>
        </authorList>
    </citation>
    <scope>NUCLEOTIDE SEQUENCE</scope>
    <source>
        <strain evidence="1">P1</strain>
    </source>
</reference>
<dbReference type="Proteomes" id="UP001059663">
    <property type="component" value="Chromosome"/>
</dbReference>
<protein>
    <submittedName>
        <fullName evidence="1">Uncharacterized protein</fullName>
    </submittedName>
</protein>
<name>A0AC61U4Q4_9MICO</name>
<dbReference type="EMBL" id="CP087977">
    <property type="protein sequence ID" value="UUZ45016.1"/>
    <property type="molecule type" value="Genomic_DNA"/>
</dbReference>
<organism evidence="1 2">
    <name type="scientific">Janibacter limosus</name>
    <dbReference type="NCBI Taxonomy" id="53458"/>
    <lineage>
        <taxon>Bacteria</taxon>
        <taxon>Bacillati</taxon>
        <taxon>Actinomycetota</taxon>
        <taxon>Actinomycetes</taxon>
        <taxon>Micrococcales</taxon>
        <taxon>Intrasporangiaceae</taxon>
        <taxon>Janibacter</taxon>
    </lineage>
</organism>
<gene>
    <name evidence="1" type="ORF">LP422_01215</name>
</gene>
<accession>A0AC61U4Q4</accession>
<evidence type="ECO:0000313" key="1">
    <source>
        <dbReference type="EMBL" id="UUZ45016.1"/>
    </source>
</evidence>
<sequence length="95" mass="10724">MHYLELVEPIKQLKRDGRLQEALELCLAAAEAAEAAREGREPAPRYSEQAAIIHRKLGQRAEEIAVLTRWLIACPPERREGSRIQARLAKIAAEK</sequence>